<protein>
    <recommendedName>
        <fullName evidence="3">Nuclear transport factor 2 family protein</fullName>
    </recommendedName>
</protein>
<organism evidence="1 2">
    <name type="scientific">Lentinula lateritia</name>
    <dbReference type="NCBI Taxonomy" id="40482"/>
    <lineage>
        <taxon>Eukaryota</taxon>
        <taxon>Fungi</taxon>
        <taxon>Dikarya</taxon>
        <taxon>Basidiomycota</taxon>
        <taxon>Agaricomycotina</taxon>
        <taxon>Agaricomycetes</taxon>
        <taxon>Agaricomycetidae</taxon>
        <taxon>Agaricales</taxon>
        <taxon>Marasmiineae</taxon>
        <taxon>Omphalotaceae</taxon>
        <taxon>Lentinula</taxon>
    </lineage>
</organism>
<dbReference type="InterPro" id="IPR032710">
    <property type="entry name" value="NTF2-like_dom_sf"/>
</dbReference>
<name>A0ABQ8VD24_9AGAR</name>
<gene>
    <name evidence="1" type="ORF">C8R41DRAFT_920717</name>
</gene>
<evidence type="ECO:0008006" key="3">
    <source>
        <dbReference type="Google" id="ProtNLM"/>
    </source>
</evidence>
<proteinExistence type="predicted"/>
<evidence type="ECO:0000313" key="1">
    <source>
        <dbReference type="EMBL" id="KAJ4489041.1"/>
    </source>
</evidence>
<keyword evidence="2" id="KW-1185">Reference proteome</keyword>
<comment type="caution">
    <text evidence="1">The sequence shown here is derived from an EMBL/GenBank/DDBJ whole genome shotgun (WGS) entry which is preliminary data.</text>
</comment>
<sequence length="150" mass="16442">MSATQTIHLYDRSVFSNEERAVLQVAENFLDGIGARNKTLMTEQVLPSGGAVLMRNGAPIITTLTGVIDRIPFDSPNKIEERISGQPIVKIDTNIAMLWTPYDFLINDKVDHIGTDIWSFAKLDGKWVVSSVADNALAPKTSASYNSTSD</sequence>
<accession>A0ABQ8VD24</accession>
<dbReference type="Proteomes" id="UP001150217">
    <property type="component" value="Unassembled WGS sequence"/>
</dbReference>
<dbReference type="EMBL" id="JANVFT010000045">
    <property type="protein sequence ID" value="KAJ4489041.1"/>
    <property type="molecule type" value="Genomic_DNA"/>
</dbReference>
<reference evidence="1" key="1">
    <citation type="submission" date="2022-08" db="EMBL/GenBank/DDBJ databases">
        <title>A Global Phylogenomic Analysis of the Shiitake Genus Lentinula.</title>
        <authorList>
            <consortium name="DOE Joint Genome Institute"/>
            <person name="Sierra-Patev S."/>
            <person name="Min B."/>
            <person name="Naranjo-Ortiz M."/>
            <person name="Looney B."/>
            <person name="Konkel Z."/>
            <person name="Slot J.C."/>
            <person name="Sakamoto Y."/>
            <person name="Steenwyk J.L."/>
            <person name="Rokas A."/>
            <person name="Carro J."/>
            <person name="Camarero S."/>
            <person name="Ferreira P."/>
            <person name="Molpeceres G."/>
            <person name="Ruiz-Duenas F.J."/>
            <person name="Serrano A."/>
            <person name="Henrissat B."/>
            <person name="Drula E."/>
            <person name="Hughes K.W."/>
            <person name="Mata J.L."/>
            <person name="Ishikawa N.K."/>
            <person name="Vargas-Isla R."/>
            <person name="Ushijima S."/>
            <person name="Smith C.A."/>
            <person name="Ahrendt S."/>
            <person name="Andreopoulos W."/>
            <person name="He G."/>
            <person name="Labutti K."/>
            <person name="Lipzen A."/>
            <person name="Ng V."/>
            <person name="Riley R."/>
            <person name="Sandor L."/>
            <person name="Barry K."/>
            <person name="Martinez A.T."/>
            <person name="Xiao Y."/>
            <person name="Gibbons J.G."/>
            <person name="Terashima K."/>
            <person name="Grigoriev I.V."/>
            <person name="Hibbett D.S."/>
        </authorList>
    </citation>
    <scope>NUCLEOTIDE SEQUENCE</scope>
    <source>
        <strain evidence="1">RHP3577 ss4</strain>
    </source>
</reference>
<dbReference type="Gene3D" id="3.10.450.50">
    <property type="match status" value="1"/>
</dbReference>
<dbReference type="SUPFAM" id="SSF54427">
    <property type="entry name" value="NTF2-like"/>
    <property type="match status" value="1"/>
</dbReference>
<evidence type="ECO:0000313" key="2">
    <source>
        <dbReference type="Proteomes" id="UP001150217"/>
    </source>
</evidence>